<reference evidence="1 2" key="1">
    <citation type="journal article" date="2014" name="J. Biotechnol.">
        <title>Complete genome sequence of the actinobacterium Amycolatopsis japonica MG417-CF17(T) (=DSM 44213T) producing (S,S)-N,N'-ethylenediaminedisuccinic acid.</title>
        <authorList>
            <person name="Stegmann E."/>
            <person name="Albersmeier A."/>
            <person name="Spohn M."/>
            <person name="Gert H."/>
            <person name="Weber T."/>
            <person name="Wohlleben W."/>
            <person name="Kalinowski J."/>
            <person name="Ruckert C."/>
        </authorList>
    </citation>
    <scope>NUCLEOTIDE SEQUENCE [LARGE SCALE GENOMIC DNA]</scope>
    <source>
        <strain evidence="2">MG417-CF17 (DSM 44213)</strain>
    </source>
</reference>
<gene>
    <name evidence="1" type="ORF">AJAP_03465</name>
</gene>
<dbReference type="NCBIfam" id="TIGR04062">
    <property type="entry name" value="dnd_assoc_4"/>
    <property type="match status" value="1"/>
</dbReference>
<proteinExistence type="predicted"/>
<evidence type="ECO:0008006" key="3">
    <source>
        <dbReference type="Google" id="ProtNLM"/>
    </source>
</evidence>
<evidence type="ECO:0000313" key="2">
    <source>
        <dbReference type="Proteomes" id="UP000028492"/>
    </source>
</evidence>
<keyword evidence="2" id="KW-1185">Reference proteome</keyword>
<dbReference type="InterPro" id="IPR023983">
    <property type="entry name" value="DNA_S_mod_dnd_assoc_4"/>
</dbReference>
<dbReference type="EMBL" id="CP008953">
    <property type="protein sequence ID" value="AIG73619.1"/>
    <property type="molecule type" value="Genomic_DNA"/>
</dbReference>
<name>A0A075UM27_9PSEU</name>
<sequence>MTTSTDVRARRPQHYQALMVELQEEAGFGTFRDILIFAAAIGFRTGRRSSFTAAAGDPIRYEVLTAPVYSEALINMIAAASAKDDPEIMDDKRIEERIKIFEEYANGGLECIQEQVNIRHQSAALVVADLVTEALSDSGGATAASVEELLGRTTW</sequence>
<dbReference type="STRING" id="208439.AJAP_03465"/>
<dbReference type="KEGG" id="aja:AJAP_03465"/>
<dbReference type="RefSeq" id="WP_051972331.1">
    <property type="nucleotide sequence ID" value="NZ_CP008953.1"/>
</dbReference>
<dbReference type="AlphaFoldDB" id="A0A075UM27"/>
<dbReference type="eggNOG" id="ENOG50301BD">
    <property type="taxonomic scope" value="Bacteria"/>
</dbReference>
<accession>A0A075UM27</accession>
<dbReference type="HOGENOM" id="CLU_126986_0_0_11"/>
<evidence type="ECO:0000313" key="1">
    <source>
        <dbReference type="EMBL" id="AIG73619.1"/>
    </source>
</evidence>
<protein>
    <recommendedName>
        <fullName evidence="3">DNA phosphorothioation-associated protein 4</fullName>
    </recommendedName>
</protein>
<dbReference type="Proteomes" id="UP000028492">
    <property type="component" value="Chromosome"/>
</dbReference>
<organism evidence="1 2">
    <name type="scientific">Amycolatopsis japonica</name>
    <dbReference type="NCBI Taxonomy" id="208439"/>
    <lineage>
        <taxon>Bacteria</taxon>
        <taxon>Bacillati</taxon>
        <taxon>Actinomycetota</taxon>
        <taxon>Actinomycetes</taxon>
        <taxon>Pseudonocardiales</taxon>
        <taxon>Pseudonocardiaceae</taxon>
        <taxon>Amycolatopsis</taxon>
        <taxon>Amycolatopsis japonica group</taxon>
    </lineage>
</organism>